<comment type="caution">
    <text evidence="2">The sequence shown here is derived from an EMBL/GenBank/DDBJ whole genome shotgun (WGS) entry which is preliminary data.</text>
</comment>
<dbReference type="InterPro" id="IPR015231">
    <property type="entry name" value="DUF1934"/>
</dbReference>
<dbReference type="SUPFAM" id="SSF50814">
    <property type="entry name" value="Lipocalins"/>
    <property type="match status" value="1"/>
</dbReference>
<dbReference type="AlphaFoldDB" id="A0A6I2GG97"/>
<organism evidence="2 3">
    <name type="scientific">Fundicoccus ignavus</name>
    <dbReference type="NCBI Taxonomy" id="2664442"/>
    <lineage>
        <taxon>Bacteria</taxon>
        <taxon>Bacillati</taxon>
        <taxon>Bacillota</taxon>
        <taxon>Bacilli</taxon>
        <taxon>Lactobacillales</taxon>
        <taxon>Aerococcaceae</taxon>
        <taxon>Fundicoccus</taxon>
    </lineage>
</organism>
<evidence type="ECO:0000313" key="1">
    <source>
        <dbReference type="EMBL" id="MRI81608.1"/>
    </source>
</evidence>
<proteinExistence type="predicted"/>
<reference evidence="3 4" key="1">
    <citation type="submission" date="2019-11" db="EMBL/GenBank/DDBJ databases">
        <title>Characterisation of Fundicoccus ignavus gen. nov. sp. nov., a novel genus of the family Aerococcaceae isolated from bulk tank milk.</title>
        <authorList>
            <person name="Siebert A."/>
            <person name="Huptas C."/>
            <person name="Wenning M."/>
            <person name="Scherer S."/>
            <person name="Doll E.V."/>
        </authorList>
    </citation>
    <scope>NUCLEOTIDE SEQUENCE [LARGE SCALE GENOMIC DNA]</scope>
    <source>
        <strain evidence="1 4">DSM 109653</strain>
        <strain evidence="2 3">WS4759</strain>
    </source>
</reference>
<gene>
    <name evidence="2" type="ORF">GIY09_00330</name>
    <name evidence="1" type="ORF">GIY11_06210</name>
</gene>
<dbReference type="EMBL" id="WJQS01000001">
    <property type="protein sequence ID" value="MRI84349.1"/>
    <property type="molecule type" value="Genomic_DNA"/>
</dbReference>
<dbReference type="Pfam" id="PF09148">
    <property type="entry name" value="DUF1934"/>
    <property type="match status" value="1"/>
</dbReference>
<evidence type="ECO:0000313" key="3">
    <source>
        <dbReference type="Proteomes" id="UP000430975"/>
    </source>
</evidence>
<dbReference type="Proteomes" id="UP000430975">
    <property type="component" value="Unassembled WGS sequence"/>
</dbReference>
<dbReference type="Gene3D" id="2.40.128.20">
    <property type="match status" value="1"/>
</dbReference>
<keyword evidence="3" id="KW-1185">Reference proteome</keyword>
<evidence type="ECO:0000313" key="4">
    <source>
        <dbReference type="Proteomes" id="UP000469870"/>
    </source>
</evidence>
<dbReference type="EMBL" id="WJQR01000005">
    <property type="protein sequence ID" value="MRI81608.1"/>
    <property type="molecule type" value="Genomic_DNA"/>
</dbReference>
<name>A0A6I2GG97_9LACT</name>
<protein>
    <submittedName>
        <fullName evidence="2">DUF1934 family protein</fullName>
    </submittedName>
</protein>
<evidence type="ECO:0000313" key="2">
    <source>
        <dbReference type="EMBL" id="MRI84349.1"/>
    </source>
</evidence>
<dbReference type="RefSeq" id="WP_153861915.1">
    <property type="nucleotide sequence ID" value="NZ_WJQR01000005.1"/>
</dbReference>
<dbReference type="Proteomes" id="UP000469870">
    <property type="component" value="Unassembled WGS sequence"/>
</dbReference>
<sequence length="138" mass="16494">MERREISLHVKQWVQHESSDERELFEVKTKGELVELSTFSRITYTDNNDVKIELKWRPQRNGEANILEIKQPAHSMFFDLSQNTLTPYHTPQGVWQLEIVTKQMSWQSLVDGHQLDLAYEIKHEQEMLGKYDFQLIYK</sequence>
<accession>A0A6I2GG97</accession>
<dbReference type="InterPro" id="IPR012674">
    <property type="entry name" value="Calycin"/>
</dbReference>